<dbReference type="SUPFAM" id="SSF161098">
    <property type="entry name" value="MetI-like"/>
    <property type="match status" value="1"/>
</dbReference>
<name>A0A1M6VDE1_9FIRM</name>
<dbReference type="Gene3D" id="2.30.42.10">
    <property type="match status" value="1"/>
</dbReference>
<evidence type="ECO:0000256" key="4">
    <source>
        <dbReference type="ARBA" id="ARBA00022475"/>
    </source>
</evidence>
<feature type="transmembrane region" description="Helical" evidence="8">
    <location>
        <begin position="202"/>
        <end position="226"/>
    </location>
</feature>
<dbReference type="InterPro" id="IPR005672">
    <property type="entry name" value="Phosphate_PstA"/>
</dbReference>
<evidence type="ECO:0000256" key="6">
    <source>
        <dbReference type="ARBA" id="ARBA00022989"/>
    </source>
</evidence>
<evidence type="ECO:0000256" key="2">
    <source>
        <dbReference type="ARBA" id="ARBA00007069"/>
    </source>
</evidence>
<organism evidence="11 12">
    <name type="scientific">Anaerocolumna jejuensis DSM 15929</name>
    <dbReference type="NCBI Taxonomy" id="1121322"/>
    <lineage>
        <taxon>Bacteria</taxon>
        <taxon>Bacillati</taxon>
        <taxon>Bacillota</taxon>
        <taxon>Clostridia</taxon>
        <taxon>Lachnospirales</taxon>
        <taxon>Lachnospiraceae</taxon>
        <taxon>Anaerocolumna</taxon>
    </lineage>
</organism>
<keyword evidence="7 8" id="KW-0472">Membrane</keyword>
<evidence type="ECO:0000256" key="7">
    <source>
        <dbReference type="ARBA" id="ARBA00023136"/>
    </source>
</evidence>
<dbReference type="SMART" id="SM00228">
    <property type="entry name" value="PDZ"/>
    <property type="match status" value="1"/>
</dbReference>
<feature type="transmembrane region" description="Helical" evidence="8">
    <location>
        <begin position="349"/>
        <end position="370"/>
    </location>
</feature>
<dbReference type="NCBIfam" id="TIGR00974">
    <property type="entry name" value="3a0107s02c"/>
    <property type="match status" value="1"/>
</dbReference>
<dbReference type="GO" id="GO:0005315">
    <property type="term" value="F:phosphate transmembrane transporter activity"/>
    <property type="evidence" value="ECO:0007669"/>
    <property type="project" value="InterPro"/>
</dbReference>
<dbReference type="PANTHER" id="PTHR43470:SF3">
    <property type="entry name" value="PHOSPHATE TRANSPORT SYSTEM PERMEASE PROTEIN PSTA-RELATED"/>
    <property type="match status" value="1"/>
</dbReference>
<proteinExistence type="inferred from homology"/>
<evidence type="ECO:0000256" key="8">
    <source>
        <dbReference type="RuleBase" id="RU363043"/>
    </source>
</evidence>
<dbReference type="GO" id="GO:0005886">
    <property type="term" value="C:plasma membrane"/>
    <property type="evidence" value="ECO:0007669"/>
    <property type="project" value="UniProtKB-SubCell"/>
</dbReference>
<feature type="transmembrane region" description="Helical" evidence="8">
    <location>
        <begin position="284"/>
        <end position="305"/>
    </location>
</feature>
<evidence type="ECO:0000256" key="3">
    <source>
        <dbReference type="ARBA" id="ARBA00022448"/>
    </source>
</evidence>
<comment type="subcellular location">
    <subcellularLocation>
        <location evidence="1 8">Cell membrane</location>
        <topology evidence="1 8">Multi-pass membrane protein</topology>
    </subcellularLocation>
</comment>
<evidence type="ECO:0000259" key="10">
    <source>
        <dbReference type="PROSITE" id="PS50928"/>
    </source>
</evidence>
<feature type="transmembrane region" description="Helical" evidence="8">
    <location>
        <begin position="161"/>
        <end position="190"/>
    </location>
</feature>
<dbReference type="Proteomes" id="UP000184386">
    <property type="component" value="Unassembled WGS sequence"/>
</dbReference>
<feature type="transmembrane region" description="Helical" evidence="8">
    <location>
        <begin position="232"/>
        <end position="252"/>
    </location>
</feature>
<dbReference type="InterPro" id="IPR036034">
    <property type="entry name" value="PDZ_sf"/>
</dbReference>
<dbReference type="InterPro" id="IPR035906">
    <property type="entry name" value="MetI-like_sf"/>
</dbReference>
<evidence type="ECO:0000313" key="12">
    <source>
        <dbReference type="Proteomes" id="UP000184386"/>
    </source>
</evidence>
<dbReference type="AlphaFoldDB" id="A0A1M6VDE1"/>
<sequence length="384" mass="41018">MNNNNWSNRKVKDGLLRSLIYLATALTVSILFIIIGFILYKGVPGINVDFLTRSWDDKTTFVNIKADAGRTGEGEEGYIPALGITVKEGDKNLVISKIEKNSPAKKAVNMKNASYVLKKDDTISKIGSDNTEDLSFGDAVKLLKDSDGSLRLKVTRPGGGIIPMFVSTIYIILLSLVVAGPIGISAAIYLNEYAKPGRVLNIIRFAIQNLAGIPSIIYGLFGMLLFVQTLKMQYSILAGSLTLSILLLPTIISTTEEALKEIPRSYREGSYGLGATKLQTIAKIILPGALPGILVAVILSIGRIVGESAALIFTAGTIAQIPEGLVGGKASAATLTTKMYWLIKESGDLSAASSIAVVLLVLIILLNVASKMITRAFLKRTGNG</sequence>
<dbReference type="RefSeq" id="WP_073278021.1">
    <property type="nucleotide sequence ID" value="NZ_FRAC01000017.1"/>
</dbReference>
<dbReference type="STRING" id="1121322.SAMN02745136_03373"/>
<keyword evidence="4 8" id="KW-1003">Cell membrane</keyword>
<dbReference type="CDD" id="cd00136">
    <property type="entry name" value="PDZ_canonical"/>
    <property type="match status" value="1"/>
</dbReference>
<keyword evidence="3" id="KW-0813">Transport</keyword>
<feature type="domain" description="ABC transmembrane type-1" evidence="10">
    <location>
        <begin position="165"/>
        <end position="370"/>
    </location>
</feature>
<feature type="transmembrane region" description="Helical" evidence="8">
    <location>
        <begin position="20"/>
        <end position="40"/>
    </location>
</feature>
<reference evidence="11 12" key="1">
    <citation type="submission" date="2016-11" db="EMBL/GenBank/DDBJ databases">
        <authorList>
            <person name="Jaros S."/>
            <person name="Januszkiewicz K."/>
            <person name="Wedrychowicz H."/>
        </authorList>
    </citation>
    <scope>NUCLEOTIDE SEQUENCE [LARGE SCALE GENOMIC DNA]</scope>
    <source>
        <strain evidence="11 12">DSM 15929</strain>
    </source>
</reference>
<dbReference type="CDD" id="cd06261">
    <property type="entry name" value="TM_PBP2"/>
    <property type="match status" value="1"/>
</dbReference>
<protein>
    <recommendedName>
        <fullName evidence="8">Phosphate transport system permease protein PstA</fullName>
    </recommendedName>
</protein>
<evidence type="ECO:0000256" key="5">
    <source>
        <dbReference type="ARBA" id="ARBA00022692"/>
    </source>
</evidence>
<evidence type="ECO:0000313" key="11">
    <source>
        <dbReference type="EMBL" id="SHK79384.1"/>
    </source>
</evidence>
<evidence type="ECO:0000256" key="1">
    <source>
        <dbReference type="ARBA" id="ARBA00004651"/>
    </source>
</evidence>
<keyword evidence="12" id="KW-1185">Reference proteome</keyword>
<dbReference type="Pfam" id="PF00595">
    <property type="entry name" value="PDZ"/>
    <property type="match status" value="1"/>
</dbReference>
<dbReference type="PANTHER" id="PTHR43470">
    <property type="entry name" value="PHOSPHATE TRANSPORT SYSTEM PERMEASE PROTEIN PSTA-RELATED"/>
    <property type="match status" value="1"/>
</dbReference>
<dbReference type="InterPro" id="IPR000515">
    <property type="entry name" value="MetI-like"/>
</dbReference>
<keyword evidence="5 8" id="KW-0812">Transmembrane</keyword>
<dbReference type="InterPro" id="IPR001478">
    <property type="entry name" value="PDZ"/>
</dbReference>
<dbReference type="PROSITE" id="PS50928">
    <property type="entry name" value="ABC_TM1"/>
    <property type="match status" value="1"/>
</dbReference>
<dbReference type="PROSITE" id="PS50106">
    <property type="entry name" value="PDZ"/>
    <property type="match status" value="1"/>
</dbReference>
<dbReference type="EMBL" id="FRAC01000017">
    <property type="protein sequence ID" value="SHK79384.1"/>
    <property type="molecule type" value="Genomic_DNA"/>
</dbReference>
<keyword evidence="6 8" id="KW-1133">Transmembrane helix</keyword>
<accession>A0A1M6VDE1</accession>
<dbReference type="Pfam" id="PF00528">
    <property type="entry name" value="BPD_transp_1"/>
    <property type="match status" value="1"/>
</dbReference>
<dbReference type="SUPFAM" id="SSF50156">
    <property type="entry name" value="PDZ domain-like"/>
    <property type="match status" value="1"/>
</dbReference>
<dbReference type="Gene3D" id="1.10.3720.10">
    <property type="entry name" value="MetI-like"/>
    <property type="match status" value="1"/>
</dbReference>
<gene>
    <name evidence="11" type="ORF">SAMN02745136_03373</name>
</gene>
<feature type="domain" description="PDZ" evidence="9">
    <location>
        <begin position="63"/>
        <end position="158"/>
    </location>
</feature>
<evidence type="ECO:0000259" key="9">
    <source>
        <dbReference type="PROSITE" id="PS50106"/>
    </source>
</evidence>
<dbReference type="GO" id="GO:0035435">
    <property type="term" value="P:phosphate ion transmembrane transport"/>
    <property type="evidence" value="ECO:0007669"/>
    <property type="project" value="InterPro"/>
</dbReference>
<comment type="similarity">
    <text evidence="2 8">Belongs to the binding-protein-dependent transport system permease family. CysTW subfamily.</text>
</comment>